<dbReference type="InterPro" id="IPR003699">
    <property type="entry name" value="QueA"/>
</dbReference>
<dbReference type="PANTHER" id="PTHR30307">
    <property type="entry name" value="S-ADENOSYLMETHIONINE:TRNA RIBOSYLTRANSFERASE-ISOMERASE"/>
    <property type="match status" value="1"/>
</dbReference>
<gene>
    <name evidence="5" type="ORF">C4B60_08415</name>
</gene>
<dbReference type="AlphaFoldDB" id="A0A2S5GCS8"/>
<accession>A0A2S5GCS8</accession>
<evidence type="ECO:0000256" key="2">
    <source>
        <dbReference type="ARBA" id="ARBA00022679"/>
    </source>
</evidence>
<keyword evidence="2 5" id="KW-0808">Transferase</keyword>
<dbReference type="Gene3D" id="3.40.1780.10">
    <property type="entry name" value="QueA-like"/>
    <property type="match status" value="1"/>
</dbReference>
<organism evidence="5 6">
    <name type="scientific">Jeotgalibacillus proteolyticus</name>
    <dbReference type="NCBI Taxonomy" id="2082395"/>
    <lineage>
        <taxon>Bacteria</taxon>
        <taxon>Bacillati</taxon>
        <taxon>Bacillota</taxon>
        <taxon>Bacilli</taxon>
        <taxon>Bacillales</taxon>
        <taxon>Caryophanaceae</taxon>
        <taxon>Jeotgalibacillus</taxon>
    </lineage>
</organism>
<evidence type="ECO:0000256" key="3">
    <source>
        <dbReference type="ARBA" id="ARBA00022691"/>
    </source>
</evidence>
<dbReference type="Proteomes" id="UP000239047">
    <property type="component" value="Unassembled WGS sequence"/>
</dbReference>
<evidence type="ECO:0000313" key="5">
    <source>
        <dbReference type="EMBL" id="PPA70806.1"/>
    </source>
</evidence>
<reference evidence="5 6" key="1">
    <citation type="submission" date="2018-02" db="EMBL/GenBank/DDBJ databases">
        <title>Jeotgalibacillus proteolyticum sp. nov. a protease producing bacterium isolated from ocean sediments of Laizhou Bay.</title>
        <authorList>
            <person name="Li Y."/>
        </authorList>
    </citation>
    <scope>NUCLEOTIDE SEQUENCE [LARGE SCALE GENOMIC DNA]</scope>
    <source>
        <strain evidence="5 6">22-7</strain>
    </source>
</reference>
<name>A0A2S5GCS8_9BACL</name>
<keyword evidence="4" id="KW-0671">Queuosine biosynthesis</keyword>
<protein>
    <submittedName>
        <fullName evidence="5">S-adenosylmethionine:tRNA ribosyltransferase-isomerase</fullName>
    </submittedName>
</protein>
<dbReference type="InterPro" id="IPR036100">
    <property type="entry name" value="QueA_sf"/>
</dbReference>
<comment type="caution">
    <text evidence="5">The sequence shown here is derived from an EMBL/GenBank/DDBJ whole genome shotgun (WGS) entry which is preliminary data.</text>
</comment>
<dbReference type="Pfam" id="PF02547">
    <property type="entry name" value="Queuosine_synth"/>
    <property type="match status" value="1"/>
</dbReference>
<dbReference type="RefSeq" id="WP_104057556.1">
    <property type="nucleotide sequence ID" value="NZ_PREZ01000003.1"/>
</dbReference>
<dbReference type="GO" id="GO:0008616">
    <property type="term" value="P:tRNA queuosine(34) biosynthetic process"/>
    <property type="evidence" value="ECO:0007669"/>
    <property type="project" value="UniProtKB-KW"/>
</dbReference>
<sequence length="338" mass="37878">MLKGAEKFTIPPHLHASVPLEMLGQTRDSARLLVLNRFTGETDHSRFAQLGDFLSEGDVLVLNNSRTIPAVLKGRQGGNEVEVRLSRKIKEGEWDGLVLNRQLATEVIHFNGDLQAVVVGSGSENPLVRFRFNKKGTDFYNFLYKEAEPVRYEYVKASWPLESYQNVYSSVPGSVEMASAGRAFTWRLLRSLESQGVKLAFIQLHAGLSYYGDDQWPSPKNHPEEFCLPKETVQLIKEAKRNGNRVIAAGTTVVRALETAVTQGGDSQAMRGLTHLHVSKETPLQVADGLLTGFHEPEASHLDMLGAFIDEEVLLRTYKEALEKEYLWHEFGDINLIL</sequence>
<proteinExistence type="predicted"/>
<evidence type="ECO:0000256" key="1">
    <source>
        <dbReference type="ARBA" id="ARBA00022490"/>
    </source>
</evidence>
<evidence type="ECO:0000256" key="4">
    <source>
        <dbReference type="ARBA" id="ARBA00022785"/>
    </source>
</evidence>
<dbReference type="Gene3D" id="2.40.10.240">
    <property type="entry name" value="QueA-like"/>
    <property type="match status" value="1"/>
</dbReference>
<dbReference type="InterPro" id="IPR042119">
    <property type="entry name" value="QueA_dom2"/>
</dbReference>
<dbReference type="OrthoDB" id="9783887at2"/>
<keyword evidence="6" id="KW-1185">Reference proteome</keyword>
<keyword evidence="1" id="KW-0963">Cytoplasm</keyword>
<keyword evidence="5" id="KW-0413">Isomerase</keyword>
<dbReference type="PANTHER" id="PTHR30307:SF0">
    <property type="entry name" value="S-ADENOSYLMETHIONINE:TRNA RIBOSYLTRANSFERASE-ISOMERASE"/>
    <property type="match status" value="1"/>
</dbReference>
<keyword evidence="3" id="KW-0949">S-adenosyl-L-methionine</keyword>
<dbReference type="EMBL" id="PREZ01000003">
    <property type="protein sequence ID" value="PPA70806.1"/>
    <property type="molecule type" value="Genomic_DNA"/>
</dbReference>
<dbReference type="SUPFAM" id="SSF111337">
    <property type="entry name" value="QueA-like"/>
    <property type="match status" value="1"/>
</dbReference>
<dbReference type="InterPro" id="IPR042118">
    <property type="entry name" value="QueA_dom1"/>
</dbReference>
<dbReference type="GO" id="GO:0051075">
    <property type="term" value="F:S-adenosylmethionine:tRNA ribosyltransferase-isomerase activity"/>
    <property type="evidence" value="ECO:0007669"/>
    <property type="project" value="TreeGrafter"/>
</dbReference>
<evidence type="ECO:0000313" key="6">
    <source>
        <dbReference type="Proteomes" id="UP000239047"/>
    </source>
</evidence>